<proteinExistence type="predicted"/>
<organism evidence="3 4">
    <name type="scientific">Microthlaspi erraticum</name>
    <dbReference type="NCBI Taxonomy" id="1685480"/>
    <lineage>
        <taxon>Eukaryota</taxon>
        <taxon>Viridiplantae</taxon>
        <taxon>Streptophyta</taxon>
        <taxon>Embryophyta</taxon>
        <taxon>Tracheophyta</taxon>
        <taxon>Spermatophyta</taxon>
        <taxon>Magnoliopsida</taxon>
        <taxon>eudicotyledons</taxon>
        <taxon>Gunneridae</taxon>
        <taxon>Pentapetalae</taxon>
        <taxon>rosids</taxon>
        <taxon>malvids</taxon>
        <taxon>Brassicales</taxon>
        <taxon>Brassicaceae</taxon>
        <taxon>Coluteocarpeae</taxon>
        <taxon>Microthlaspi</taxon>
    </lineage>
</organism>
<keyword evidence="4" id="KW-1185">Reference proteome</keyword>
<feature type="region of interest" description="Disordered" evidence="1">
    <location>
        <begin position="149"/>
        <end position="195"/>
    </location>
</feature>
<reference evidence="3" key="1">
    <citation type="submission" date="2020-01" db="EMBL/GenBank/DDBJ databases">
        <authorList>
            <person name="Mishra B."/>
        </authorList>
    </citation>
    <scope>NUCLEOTIDE SEQUENCE [LARGE SCALE GENOMIC DNA]</scope>
</reference>
<feature type="compositionally biased region" description="Pro residues" evidence="1">
    <location>
        <begin position="24"/>
        <end position="39"/>
    </location>
</feature>
<dbReference type="SMART" id="SM00595">
    <property type="entry name" value="MADF"/>
    <property type="match status" value="1"/>
</dbReference>
<dbReference type="PROSITE" id="PS50090">
    <property type="entry name" value="MYB_LIKE"/>
    <property type="match status" value="1"/>
</dbReference>
<dbReference type="Pfam" id="PF13837">
    <property type="entry name" value="Myb_DNA-bind_4"/>
    <property type="match status" value="1"/>
</dbReference>
<dbReference type="Gene3D" id="1.10.10.60">
    <property type="entry name" value="Homeodomain-like"/>
    <property type="match status" value="1"/>
</dbReference>
<feature type="domain" description="Myb-like" evidence="2">
    <location>
        <begin position="62"/>
        <end position="119"/>
    </location>
</feature>
<name>A0A6D2K0Q8_9BRAS</name>
<evidence type="ECO:0000259" key="2">
    <source>
        <dbReference type="PROSITE" id="PS50090"/>
    </source>
</evidence>
<evidence type="ECO:0000313" key="4">
    <source>
        <dbReference type="Proteomes" id="UP000467841"/>
    </source>
</evidence>
<evidence type="ECO:0000313" key="3">
    <source>
        <dbReference type="EMBL" id="CAA7045809.1"/>
    </source>
</evidence>
<feature type="compositionally biased region" description="Low complexity" evidence="1">
    <location>
        <begin position="1"/>
        <end position="23"/>
    </location>
</feature>
<evidence type="ECO:0000256" key="1">
    <source>
        <dbReference type="SAM" id="MobiDB-lite"/>
    </source>
</evidence>
<dbReference type="AlphaFoldDB" id="A0A6D2K0Q8"/>
<feature type="compositionally biased region" description="Acidic residues" evidence="1">
    <location>
        <begin position="167"/>
        <end position="187"/>
    </location>
</feature>
<dbReference type="InterPro" id="IPR044822">
    <property type="entry name" value="Myb_DNA-bind_4"/>
</dbReference>
<gene>
    <name evidence="3" type="ORF">MERR_LOCUS33044</name>
</gene>
<accession>A0A6D2K0Q8</accession>
<dbReference type="Proteomes" id="UP000467841">
    <property type="component" value="Unassembled WGS sequence"/>
</dbReference>
<feature type="region of interest" description="Disordered" evidence="1">
    <location>
        <begin position="1"/>
        <end position="40"/>
    </location>
</feature>
<dbReference type="PANTHER" id="PTHR31307">
    <property type="entry name" value="TRIHELIX TRANSCRIPTION FACTOR ASIL2"/>
    <property type="match status" value="1"/>
</dbReference>
<dbReference type="OrthoDB" id="1901794at2759"/>
<dbReference type="EMBL" id="CACVBM020001329">
    <property type="protein sequence ID" value="CAA7045809.1"/>
    <property type="molecule type" value="Genomic_DNA"/>
</dbReference>
<protein>
    <recommendedName>
        <fullName evidence="2">Myb-like domain-containing protein</fullName>
    </recommendedName>
</protein>
<dbReference type="InterPro" id="IPR001005">
    <property type="entry name" value="SANT/Myb"/>
</dbReference>
<feature type="region of interest" description="Disordered" evidence="1">
    <location>
        <begin position="219"/>
        <end position="240"/>
    </location>
</feature>
<comment type="caution">
    <text evidence="3">The sequence shown here is derived from an EMBL/GenBank/DDBJ whole genome shotgun (WGS) entry which is preliminary data.</text>
</comment>
<dbReference type="PANTHER" id="PTHR31307:SF3">
    <property type="entry name" value="HOMEODOMAIN-LIKE SUPERFAMILY PROTEIN"/>
    <property type="match status" value="1"/>
</dbReference>
<sequence>MATPSPTSSPRSDSNPNSAATPPQQDPPPSTSTPTPPPSHITVVALAASTSAVARKTQPVLWTHDETLLLIESYKEKWDAIGRGPLKSTQWEEIAVAVSGRSGVDRSATQCRHKIEKMRKRFRAERQSMGPISIWPFYSQMEELDSNIPAPISARPLTRLPPRNPYEEEDEEEEEQEDEEENYEEDERQSKSRSINYILRRPGTVNRFAGVGGGLLSWGQKERSKRKRGDGEDGERRRKGARAVAAEIRVFAERVMVMEKKKMEFARETVKLRKEMEIQRLHLIQSSQAQLLQFLNTAFDSF</sequence>
<dbReference type="InterPro" id="IPR044823">
    <property type="entry name" value="ASIL1/2-like"/>
</dbReference>